<keyword evidence="2" id="KW-0472">Membrane</keyword>
<sequence length="182" mass="20950">MSKITKQQIDTLYKNTSKEIPSEKINSDILNFAKNDSKTNKFKKYQSWYIPISTAASIVLVSLLYINDKNPYLEHSTEFNEKDFNKKKKHVEQELILDSSEQIQTSDQKPKLRKNSAAPSVYKLENSGPTALGTQQLNKIDKLIKQGKLEQAKIQIKRLISQYPQSKHTLEDKYADLLKSTD</sequence>
<proteinExistence type="predicted"/>
<protein>
    <submittedName>
        <fullName evidence="3">Uncharacterized protein</fullName>
    </submittedName>
</protein>
<organism evidence="3 4">
    <name type="scientific">Pseudoalteromonas denitrificans DSM 6059</name>
    <dbReference type="NCBI Taxonomy" id="1123010"/>
    <lineage>
        <taxon>Bacteria</taxon>
        <taxon>Pseudomonadati</taxon>
        <taxon>Pseudomonadota</taxon>
        <taxon>Gammaproteobacteria</taxon>
        <taxon>Alteromonadales</taxon>
        <taxon>Pseudoalteromonadaceae</taxon>
        <taxon>Pseudoalteromonas</taxon>
    </lineage>
</organism>
<dbReference type="AlphaFoldDB" id="A0A1I1FEC6"/>
<feature type="transmembrane region" description="Helical" evidence="2">
    <location>
        <begin position="48"/>
        <end position="66"/>
    </location>
</feature>
<keyword evidence="2" id="KW-1133">Transmembrane helix</keyword>
<name>A0A1I1FEC6_9GAMM</name>
<dbReference type="EMBL" id="FOLO01000003">
    <property type="protein sequence ID" value="SFB97296.1"/>
    <property type="molecule type" value="Genomic_DNA"/>
</dbReference>
<dbReference type="RefSeq" id="WP_091979778.1">
    <property type="nucleotide sequence ID" value="NZ_FOLO01000003.1"/>
</dbReference>
<keyword evidence="2" id="KW-0812">Transmembrane</keyword>
<accession>A0A1I1FEC6</accession>
<dbReference type="Proteomes" id="UP000198862">
    <property type="component" value="Unassembled WGS sequence"/>
</dbReference>
<keyword evidence="4" id="KW-1185">Reference proteome</keyword>
<evidence type="ECO:0000313" key="4">
    <source>
        <dbReference type="Proteomes" id="UP000198862"/>
    </source>
</evidence>
<dbReference type="OrthoDB" id="6292139at2"/>
<reference evidence="3 4" key="1">
    <citation type="submission" date="2016-10" db="EMBL/GenBank/DDBJ databases">
        <authorList>
            <person name="de Groot N.N."/>
        </authorList>
    </citation>
    <scope>NUCLEOTIDE SEQUENCE [LARGE SCALE GENOMIC DNA]</scope>
    <source>
        <strain evidence="3 4">DSM 6059</strain>
    </source>
</reference>
<dbReference type="STRING" id="1123010.SAMN02745724_00591"/>
<evidence type="ECO:0000256" key="1">
    <source>
        <dbReference type="SAM" id="MobiDB-lite"/>
    </source>
</evidence>
<feature type="region of interest" description="Disordered" evidence="1">
    <location>
        <begin position="95"/>
        <end position="116"/>
    </location>
</feature>
<evidence type="ECO:0000256" key="2">
    <source>
        <dbReference type="SAM" id="Phobius"/>
    </source>
</evidence>
<evidence type="ECO:0000313" key="3">
    <source>
        <dbReference type="EMBL" id="SFB97296.1"/>
    </source>
</evidence>
<gene>
    <name evidence="3" type="ORF">SAMN02745724_00591</name>
</gene>